<evidence type="ECO:0000313" key="2">
    <source>
        <dbReference type="EMBL" id="RIJ30165.1"/>
    </source>
</evidence>
<feature type="chain" id="PRO_5017417002" evidence="1">
    <location>
        <begin position="26"/>
        <end position="149"/>
    </location>
</feature>
<evidence type="ECO:0000313" key="3">
    <source>
        <dbReference type="Proteomes" id="UP000266385"/>
    </source>
</evidence>
<comment type="caution">
    <text evidence="2">The sequence shown here is derived from an EMBL/GenBank/DDBJ whole genome shotgun (WGS) entry which is preliminary data.</text>
</comment>
<dbReference type="EMBL" id="QWFX01000006">
    <property type="protein sequence ID" value="RIJ30165.1"/>
    <property type="molecule type" value="Genomic_DNA"/>
</dbReference>
<gene>
    <name evidence="2" type="ORF">D1223_05815</name>
</gene>
<dbReference type="AlphaFoldDB" id="A0A399RKC5"/>
<dbReference type="Pfam" id="PF12276">
    <property type="entry name" value="DUF3617"/>
    <property type="match status" value="1"/>
</dbReference>
<proteinExistence type="predicted"/>
<reference evidence="2 3" key="1">
    <citation type="submission" date="2018-08" db="EMBL/GenBank/DDBJ databases">
        <title>Henriciella mobilis sp. nov., isolated from seawater.</title>
        <authorList>
            <person name="Cheng H."/>
            <person name="Wu Y.-H."/>
            <person name="Xu X.-W."/>
            <person name="Guo L.-L."/>
        </authorList>
    </citation>
    <scope>NUCLEOTIDE SEQUENCE [LARGE SCALE GENOMIC DNA]</scope>
    <source>
        <strain evidence="2 3">JN25</strain>
    </source>
</reference>
<keyword evidence="1" id="KW-0732">Signal</keyword>
<sequence length="149" mass="15847">MRNSMTLRASVIFLASIYFVATSNADPVKFTAGNWEATVTMSLAEGGEAIVTDEFSGCMSEAETRNSPSELAAAFAGGAECVQSNVQSVGNTITFDMVCAKGTLQSASYTMERQSDYFLMAGPQKIRLKNGALKDIWGTISARRTGACS</sequence>
<dbReference type="Proteomes" id="UP000266385">
    <property type="component" value="Unassembled WGS sequence"/>
</dbReference>
<dbReference type="InterPro" id="IPR022061">
    <property type="entry name" value="DUF3617"/>
</dbReference>
<name>A0A399RKC5_9PROT</name>
<dbReference type="RefSeq" id="WP_119375484.1">
    <property type="nucleotide sequence ID" value="NZ_QWFX01000006.1"/>
</dbReference>
<feature type="signal peptide" evidence="1">
    <location>
        <begin position="1"/>
        <end position="25"/>
    </location>
</feature>
<evidence type="ECO:0000256" key="1">
    <source>
        <dbReference type="SAM" id="SignalP"/>
    </source>
</evidence>
<protein>
    <submittedName>
        <fullName evidence="2">DUF3617 family protein</fullName>
    </submittedName>
</protein>
<accession>A0A399RKC5</accession>
<organism evidence="2 3">
    <name type="scientific">Henriciella mobilis</name>
    <dbReference type="NCBI Taxonomy" id="2305467"/>
    <lineage>
        <taxon>Bacteria</taxon>
        <taxon>Pseudomonadati</taxon>
        <taxon>Pseudomonadota</taxon>
        <taxon>Alphaproteobacteria</taxon>
        <taxon>Hyphomonadales</taxon>
        <taxon>Hyphomonadaceae</taxon>
        <taxon>Henriciella</taxon>
    </lineage>
</organism>
<keyword evidence="3" id="KW-1185">Reference proteome</keyword>